<keyword evidence="8" id="KW-1185">Reference proteome</keyword>
<dbReference type="RefSeq" id="XP_003958844.1">
    <property type="nucleotide sequence ID" value="XM_003958795.1"/>
</dbReference>
<dbReference type="GO" id="GO:0005886">
    <property type="term" value="C:plasma membrane"/>
    <property type="evidence" value="ECO:0007669"/>
    <property type="project" value="TreeGrafter"/>
</dbReference>
<accession>H2AZF3</accession>
<dbReference type="PANTHER" id="PTHR31123:SF1">
    <property type="entry name" value="ACCUMULATION OF DYADS PROTEIN 2-RELATED"/>
    <property type="match status" value="1"/>
</dbReference>
<feature type="transmembrane region" description="Helical" evidence="6">
    <location>
        <begin position="177"/>
        <end position="195"/>
    </location>
</feature>
<dbReference type="EMBL" id="HE650828">
    <property type="protein sequence ID" value="CCF59709.1"/>
    <property type="molecule type" value="Genomic_DNA"/>
</dbReference>
<evidence type="ECO:0000313" key="8">
    <source>
        <dbReference type="Proteomes" id="UP000005220"/>
    </source>
</evidence>
<evidence type="ECO:0000256" key="2">
    <source>
        <dbReference type="ARBA" id="ARBA00005587"/>
    </source>
</evidence>
<name>H2AZF3_KAZAF</name>
<sequence length="308" mass="34703">MSTNQKDDVSTSTLRSSDNIFVHQSISGTFIQPSKIGSIEEEADFVYIGHKKCSKCELIDAFEGTLRPGLPPPPVHKFANPSPLGLSGFALTTFVLSIYNTRAQGIHIPNVVVGAALFYGGIVQLIAGIWEIAVENIFGATALCSYGGFWLSFGAIHIPWFRILDAYENEERELQKALGFYLLGWCIFTYGLSVFTMKSMIMFFALFFLLATTFLLLSIGNFAGNKSIIKAGHVLATIVAFIAWYNDVTGLANKENSDLRPRSFQIPVLNMVYKRKNRHDFDEMIKNRVPWSQYYIKQYITQRRYSKL</sequence>
<dbReference type="GeneID" id="13887705"/>
<dbReference type="AlphaFoldDB" id="H2AZF3"/>
<evidence type="ECO:0008006" key="9">
    <source>
        <dbReference type="Google" id="ProtNLM"/>
    </source>
</evidence>
<organism evidence="7 8">
    <name type="scientific">Kazachstania africana (strain ATCC 22294 / BCRC 22015 / CBS 2517 / CECT 1963 / NBRC 1671 / NRRL Y-8276)</name>
    <name type="common">Yeast</name>
    <name type="synonym">Kluyveromyces africanus</name>
    <dbReference type="NCBI Taxonomy" id="1071382"/>
    <lineage>
        <taxon>Eukaryota</taxon>
        <taxon>Fungi</taxon>
        <taxon>Dikarya</taxon>
        <taxon>Ascomycota</taxon>
        <taxon>Saccharomycotina</taxon>
        <taxon>Saccharomycetes</taxon>
        <taxon>Saccharomycetales</taxon>
        <taxon>Saccharomycetaceae</taxon>
        <taxon>Kazachstania</taxon>
    </lineage>
</organism>
<evidence type="ECO:0000256" key="5">
    <source>
        <dbReference type="ARBA" id="ARBA00023136"/>
    </source>
</evidence>
<dbReference type="InterPro" id="IPR051633">
    <property type="entry name" value="AceTr"/>
</dbReference>
<dbReference type="eggNOG" id="ENOG502QUJS">
    <property type="taxonomic scope" value="Eukaryota"/>
</dbReference>
<evidence type="ECO:0000256" key="3">
    <source>
        <dbReference type="ARBA" id="ARBA00022692"/>
    </source>
</evidence>
<dbReference type="STRING" id="1071382.H2AZF3"/>
<proteinExistence type="inferred from homology"/>
<dbReference type="GO" id="GO:0015123">
    <property type="term" value="F:acetate transmembrane transporter activity"/>
    <property type="evidence" value="ECO:0007669"/>
    <property type="project" value="TreeGrafter"/>
</dbReference>
<dbReference type="InterPro" id="IPR000791">
    <property type="entry name" value="Gpr1/Fun34/SatP-like"/>
</dbReference>
<feature type="transmembrane region" description="Helical" evidence="6">
    <location>
        <begin position="136"/>
        <end position="156"/>
    </location>
</feature>
<comment type="similarity">
    <text evidence="2">Belongs to the acetate uptake transporter (AceTr) (TC 2.A.96) family.</text>
</comment>
<evidence type="ECO:0000313" key="7">
    <source>
        <dbReference type="EMBL" id="CCF59709.1"/>
    </source>
</evidence>
<keyword evidence="4 6" id="KW-1133">Transmembrane helix</keyword>
<keyword evidence="5 6" id="KW-0472">Membrane</keyword>
<dbReference type="KEGG" id="kaf:KAFR_0H02995"/>
<evidence type="ECO:0000256" key="4">
    <source>
        <dbReference type="ARBA" id="ARBA00022989"/>
    </source>
</evidence>
<reference evidence="7 8" key="1">
    <citation type="journal article" date="2011" name="Proc. Natl. Acad. Sci. U.S.A.">
        <title>Evolutionary erosion of yeast sex chromosomes by mating-type switching accidents.</title>
        <authorList>
            <person name="Gordon J.L."/>
            <person name="Armisen D."/>
            <person name="Proux-Wera E."/>
            <person name="Oheigeartaigh S.S."/>
            <person name="Byrne K.P."/>
            <person name="Wolfe K.H."/>
        </authorList>
    </citation>
    <scope>NUCLEOTIDE SEQUENCE [LARGE SCALE GENOMIC DNA]</scope>
    <source>
        <strain evidence="8">ATCC 22294 / BCRC 22015 / CBS 2517 / CECT 1963 / NBRC 1671 / NRRL Y-8276</strain>
    </source>
</reference>
<feature type="transmembrane region" description="Helical" evidence="6">
    <location>
        <begin position="111"/>
        <end position="130"/>
    </location>
</feature>
<dbReference type="InParanoid" id="H2AZF3"/>
<dbReference type="OrthoDB" id="3648309at2759"/>
<evidence type="ECO:0000256" key="1">
    <source>
        <dbReference type="ARBA" id="ARBA00004141"/>
    </source>
</evidence>
<dbReference type="Proteomes" id="UP000005220">
    <property type="component" value="Chromosome 8"/>
</dbReference>
<feature type="transmembrane region" description="Helical" evidence="6">
    <location>
        <begin position="201"/>
        <end position="220"/>
    </location>
</feature>
<dbReference type="NCBIfam" id="NF038013">
    <property type="entry name" value="AceTr_1"/>
    <property type="match status" value="1"/>
</dbReference>
<comment type="subcellular location">
    <subcellularLocation>
        <location evidence="1">Membrane</location>
        <topology evidence="1">Multi-pass membrane protein</topology>
    </subcellularLocation>
</comment>
<gene>
    <name evidence="7" type="primary">KAFR0H02995</name>
    <name evidence="7" type="ORF">KAFR_0H02995</name>
</gene>
<evidence type="ECO:0000256" key="6">
    <source>
        <dbReference type="SAM" id="Phobius"/>
    </source>
</evidence>
<dbReference type="Pfam" id="PF01184">
    <property type="entry name" value="Gpr1_Fun34_YaaH"/>
    <property type="match status" value="1"/>
</dbReference>
<protein>
    <recommendedName>
        <fullName evidence="9">Ammonia transport outward protein 2</fullName>
    </recommendedName>
</protein>
<keyword evidence="3 6" id="KW-0812">Transmembrane</keyword>
<dbReference type="HOGENOM" id="CLU_051062_0_0_1"/>
<dbReference type="PANTHER" id="PTHR31123">
    <property type="entry name" value="ACCUMULATION OF DYADS PROTEIN 2-RELATED"/>
    <property type="match status" value="1"/>
</dbReference>